<keyword evidence="6" id="KW-0676">Redox-active center</keyword>
<evidence type="ECO:0000256" key="1">
    <source>
        <dbReference type="ARBA" id="ARBA00001974"/>
    </source>
</evidence>
<dbReference type="EMBL" id="VLKF01000001">
    <property type="protein sequence ID" value="TWH72553.1"/>
    <property type="molecule type" value="Genomic_DNA"/>
</dbReference>
<protein>
    <submittedName>
        <fullName evidence="9">NADPH-dependent 2,4-dienoyl-CoA reductase/sulfur reductase-like enzyme</fullName>
    </submittedName>
</protein>
<dbReference type="Pfam" id="PF02852">
    <property type="entry name" value="Pyr_redox_dim"/>
    <property type="match status" value="1"/>
</dbReference>
<dbReference type="AlphaFoldDB" id="A0A562IPC1"/>
<keyword evidence="3" id="KW-0285">Flavoprotein</keyword>
<dbReference type="InterPro" id="IPR023753">
    <property type="entry name" value="FAD/NAD-binding_dom"/>
</dbReference>
<name>A0A562IPC1_9ACTN</name>
<keyword evidence="4" id="KW-0274">FAD</keyword>
<evidence type="ECO:0000256" key="4">
    <source>
        <dbReference type="ARBA" id="ARBA00022827"/>
    </source>
</evidence>
<reference evidence="9 10" key="1">
    <citation type="submission" date="2019-07" db="EMBL/GenBank/DDBJ databases">
        <title>R&amp;d 2014.</title>
        <authorList>
            <person name="Klenk H.-P."/>
        </authorList>
    </citation>
    <scope>NUCLEOTIDE SEQUENCE [LARGE SCALE GENOMIC DNA]</scope>
    <source>
        <strain evidence="9 10">DSM 45764</strain>
    </source>
</reference>
<evidence type="ECO:0000256" key="3">
    <source>
        <dbReference type="ARBA" id="ARBA00022630"/>
    </source>
</evidence>
<feature type="domain" description="Pyridine nucleotide-disulphide oxidoreductase dimerisation" evidence="7">
    <location>
        <begin position="337"/>
        <end position="440"/>
    </location>
</feature>
<evidence type="ECO:0000256" key="2">
    <source>
        <dbReference type="ARBA" id="ARBA00009130"/>
    </source>
</evidence>
<comment type="caution">
    <text evidence="9">The sequence shown here is derived from an EMBL/GenBank/DDBJ whole genome shotgun (WGS) entry which is preliminary data.</text>
</comment>
<dbReference type="SUPFAM" id="SSF51905">
    <property type="entry name" value="FAD/NAD(P)-binding domain"/>
    <property type="match status" value="2"/>
</dbReference>
<dbReference type="PRINTS" id="PR00368">
    <property type="entry name" value="FADPNR"/>
</dbReference>
<proteinExistence type="inferred from homology"/>
<sequence>MSRRLLVVGGSDAGISAGLRARELDPGAQVTVVVADDYPNYSICGIPYHVSGEVQPWQSLAHRSSADLAAAGLTLRLGTRVTGIDVAGQGVSVIGPDGAPDVLGYDELVVGTGARPAVPAIDGVGGPEGLGPADGLHLLHTIDDMHALTAALTDRPVREALIVGAGYIGVEMAEALVARGIATTVAQRPAEVLATVDAELGALVRAEMEAHGVEVLTGAAVTGVTRAEDARIAVTAAGRSERAFDLVLVVAGVRPDVQLLVDAGARTGAGGAVVVDETMATGLPHVWAAGDCVVTHHRLAGVTWLPLGTTAHKQGRVAGANAVGGHARFAGSVGTQVVKVFDLVAARTGLLEHEAVAAGFRPVTTQSTLDDHKAYYPGAQPITIRVTADADTGRLLGAQLVGRLGSEVAKRVDVYATALFSAMTVDAIADLDLAYTPPLGSPWDAVQLAAQAWSREHRPPRTVAPSAALA</sequence>
<comment type="similarity">
    <text evidence="2">Belongs to the class-III pyridine nucleotide-disulfide oxidoreductase family.</text>
</comment>
<comment type="cofactor">
    <cofactor evidence="1">
        <name>FAD</name>
        <dbReference type="ChEBI" id="CHEBI:57692"/>
    </cofactor>
</comment>
<dbReference type="InterPro" id="IPR036188">
    <property type="entry name" value="FAD/NAD-bd_sf"/>
</dbReference>
<dbReference type="InterPro" id="IPR050260">
    <property type="entry name" value="FAD-bd_OxRdtase"/>
</dbReference>
<dbReference type="InterPro" id="IPR016156">
    <property type="entry name" value="FAD/NAD-linked_Rdtase_dimer_sf"/>
</dbReference>
<dbReference type="Gene3D" id="3.50.50.60">
    <property type="entry name" value="FAD/NAD(P)-binding domain"/>
    <property type="match status" value="2"/>
</dbReference>
<keyword evidence="10" id="KW-1185">Reference proteome</keyword>
<evidence type="ECO:0000313" key="9">
    <source>
        <dbReference type="EMBL" id="TWH72553.1"/>
    </source>
</evidence>
<evidence type="ECO:0000256" key="5">
    <source>
        <dbReference type="ARBA" id="ARBA00023002"/>
    </source>
</evidence>
<gene>
    <name evidence="9" type="ORF">JD78_01069</name>
</gene>
<dbReference type="Proteomes" id="UP000321490">
    <property type="component" value="Unassembled WGS sequence"/>
</dbReference>
<dbReference type="PANTHER" id="PTHR43429:SF1">
    <property type="entry name" value="NAD(P)H SULFUR OXIDOREDUCTASE (COA-DEPENDENT)"/>
    <property type="match status" value="1"/>
</dbReference>
<evidence type="ECO:0000259" key="8">
    <source>
        <dbReference type="Pfam" id="PF07992"/>
    </source>
</evidence>
<dbReference type="RefSeq" id="WP_166521004.1">
    <property type="nucleotide sequence ID" value="NZ_VLKF01000001.1"/>
</dbReference>
<evidence type="ECO:0000259" key="7">
    <source>
        <dbReference type="Pfam" id="PF02852"/>
    </source>
</evidence>
<accession>A0A562IPC1</accession>
<evidence type="ECO:0000256" key="6">
    <source>
        <dbReference type="ARBA" id="ARBA00023284"/>
    </source>
</evidence>
<dbReference type="InterPro" id="IPR004099">
    <property type="entry name" value="Pyr_nucl-diS_OxRdtase_dimer"/>
</dbReference>
<dbReference type="SUPFAM" id="SSF55424">
    <property type="entry name" value="FAD/NAD-linked reductases, dimerisation (C-terminal) domain"/>
    <property type="match status" value="1"/>
</dbReference>
<feature type="domain" description="FAD/NAD(P)-binding" evidence="8">
    <location>
        <begin position="4"/>
        <end position="315"/>
    </location>
</feature>
<dbReference type="GO" id="GO:0016491">
    <property type="term" value="F:oxidoreductase activity"/>
    <property type="evidence" value="ECO:0007669"/>
    <property type="project" value="UniProtKB-KW"/>
</dbReference>
<dbReference type="PANTHER" id="PTHR43429">
    <property type="entry name" value="PYRIDINE NUCLEOTIDE-DISULFIDE OXIDOREDUCTASE DOMAIN-CONTAINING"/>
    <property type="match status" value="1"/>
</dbReference>
<dbReference type="Pfam" id="PF07992">
    <property type="entry name" value="Pyr_redox_2"/>
    <property type="match status" value="1"/>
</dbReference>
<organism evidence="9 10">
    <name type="scientific">Modestobacter roseus</name>
    <dbReference type="NCBI Taxonomy" id="1181884"/>
    <lineage>
        <taxon>Bacteria</taxon>
        <taxon>Bacillati</taxon>
        <taxon>Actinomycetota</taxon>
        <taxon>Actinomycetes</taxon>
        <taxon>Geodermatophilales</taxon>
        <taxon>Geodermatophilaceae</taxon>
        <taxon>Modestobacter</taxon>
    </lineage>
</organism>
<keyword evidence="5" id="KW-0560">Oxidoreductase</keyword>
<dbReference type="PRINTS" id="PR00411">
    <property type="entry name" value="PNDRDTASEI"/>
</dbReference>
<evidence type="ECO:0000313" key="10">
    <source>
        <dbReference type="Proteomes" id="UP000321490"/>
    </source>
</evidence>